<sequence>MPTYDYLCPSNGRVLEVRHSMSERLTTWAELCKLAEIDPGDTAAEAPIERLANGGQIVSRSSLGDKQAPCQMGAPCCGARACGLD</sequence>
<keyword evidence="2" id="KW-1185">Reference proteome</keyword>
<evidence type="ECO:0000313" key="1">
    <source>
        <dbReference type="EMBL" id="GGC05526.1"/>
    </source>
</evidence>
<organism evidence="1 2">
    <name type="scientific">Marinobacterium zhoushanense</name>
    <dbReference type="NCBI Taxonomy" id="1679163"/>
    <lineage>
        <taxon>Bacteria</taxon>
        <taxon>Pseudomonadati</taxon>
        <taxon>Pseudomonadota</taxon>
        <taxon>Gammaproteobacteria</taxon>
        <taxon>Oceanospirillales</taxon>
        <taxon>Oceanospirillaceae</taxon>
        <taxon>Marinobacterium</taxon>
    </lineage>
</organism>
<proteinExistence type="predicted"/>
<accession>A0ABQ1KS79</accession>
<dbReference type="RefSeq" id="WP_188750625.1">
    <property type="nucleotide sequence ID" value="NZ_BMIJ01000007.1"/>
</dbReference>
<comment type="caution">
    <text evidence="1">The sequence shown here is derived from an EMBL/GenBank/DDBJ whole genome shotgun (WGS) entry which is preliminary data.</text>
</comment>
<dbReference type="EMBL" id="BMIJ01000007">
    <property type="protein sequence ID" value="GGC05526.1"/>
    <property type="molecule type" value="Genomic_DNA"/>
</dbReference>
<reference evidence="2" key="1">
    <citation type="journal article" date="2019" name="Int. J. Syst. Evol. Microbiol.">
        <title>The Global Catalogue of Microorganisms (GCM) 10K type strain sequencing project: providing services to taxonomists for standard genome sequencing and annotation.</title>
        <authorList>
            <consortium name="The Broad Institute Genomics Platform"/>
            <consortium name="The Broad Institute Genome Sequencing Center for Infectious Disease"/>
            <person name="Wu L."/>
            <person name="Ma J."/>
        </authorList>
    </citation>
    <scope>NUCLEOTIDE SEQUENCE [LARGE SCALE GENOMIC DNA]</scope>
    <source>
        <strain evidence="2">CGMCC 1.15341</strain>
    </source>
</reference>
<evidence type="ECO:0008006" key="3">
    <source>
        <dbReference type="Google" id="ProtNLM"/>
    </source>
</evidence>
<dbReference type="Proteomes" id="UP000629025">
    <property type="component" value="Unassembled WGS sequence"/>
</dbReference>
<protein>
    <recommendedName>
        <fullName evidence="3">Zinc ribbon domain-containing protein</fullName>
    </recommendedName>
</protein>
<name>A0ABQ1KS79_9GAMM</name>
<gene>
    <name evidence="1" type="ORF">GCM10011352_34630</name>
</gene>
<evidence type="ECO:0000313" key="2">
    <source>
        <dbReference type="Proteomes" id="UP000629025"/>
    </source>
</evidence>